<reference evidence="1 2" key="1">
    <citation type="submission" date="2018-11" db="EMBL/GenBank/DDBJ databases">
        <authorList>
            <consortium name="Pathogen Informatics"/>
        </authorList>
    </citation>
    <scope>NUCLEOTIDE SEQUENCE [LARGE SCALE GENOMIC DNA]</scope>
</reference>
<name>A0A3P7IZJ0_STRVU</name>
<evidence type="ECO:0000313" key="1">
    <source>
        <dbReference type="EMBL" id="VDM78331.1"/>
    </source>
</evidence>
<dbReference type="Proteomes" id="UP000270094">
    <property type="component" value="Unassembled WGS sequence"/>
</dbReference>
<sequence length="75" mass="8343">MSTIVKHHSENHDDILAKDEQNDAVELTESFVNLLSSASANAVMKESNSSTILVEQNMKTSSNEQFCFQHALDTM</sequence>
<dbReference type="AlphaFoldDB" id="A0A3P7IZJ0"/>
<accession>A0A3P7IZJ0</accession>
<evidence type="ECO:0000313" key="2">
    <source>
        <dbReference type="Proteomes" id="UP000270094"/>
    </source>
</evidence>
<organism evidence="1 2">
    <name type="scientific">Strongylus vulgaris</name>
    <name type="common">Blood worm</name>
    <dbReference type="NCBI Taxonomy" id="40348"/>
    <lineage>
        <taxon>Eukaryota</taxon>
        <taxon>Metazoa</taxon>
        <taxon>Ecdysozoa</taxon>
        <taxon>Nematoda</taxon>
        <taxon>Chromadorea</taxon>
        <taxon>Rhabditida</taxon>
        <taxon>Rhabditina</taxon>
        <taxon>Rhabditomorpha</taxon>
        <taxon>Strongyloidea</taxon>
        <taxon>Strongylidae</taxon>
        <taxon>Strongylus</taxon>
    </lineage>
</organism>
<dbReference type="EMBL" id="UYYB01101599">
    <property type="protein sequence ID" value="VDM78331.1"/>
    <property type="molecule type" value="Genomic_DNA"/>
</dbReference>
<keyword evidence="2" id="KW-1185">Reference proteome</keyword>
<proteinExistence type="predicted"/>
<gene>
    <name evidence="1" type="ORF">SVUK_LOCUS13329</name>
</gene>
<protein>
    <submittedName>
        <fullName evidence="1">Uncharacterized protein</fullName>
    </submittedName>
</protein>